<name>A0A2N3WUR4_9PSEU</name>
<dbReference type="PANTHER" id="PTHR10242">
    <property type="entry name" value="8-OXOGUANINE DNA GLYCOSYLASE"/>
    <property type="match status" value="1"/>
</dbReference>
<dbReference type="AlphaFoldDB" id="A0A2N3WUR4"/>
<dbReference type="Gene3D" id="1.10.340.30">
    <property type="entry name" value="Hypothetical protein, domain 2"/>
    <property type="match status" value="1"/>
</dbReference>
<comment type="caution">
    <text evidence="1">The sequence shown here is derived from an EMBL/GenBank/DDBJ whole genome shotgun (WGS) entry which is preliminary data.</text>
</comment>
<dbReference type="InterPro" id="IPR011257">
    <property type="entry name" value="DNA_glycosylase"/>
</dbReference>
<organism evidence="1 2">
    <name type="scientific">Amycolatopsis echigonensis</name>
    <dbReference type="NCBI Taxonomy" id="2576905"/>
    <lineage>
        <taxon>Bacteria</taxon>
        <taxon>Bacillati</taxon>
        <taxon>Actinomycetota</taxon>
        <taxon>Actinomycetes</taxon>
        <taxon>Pseudonocardiales</taxon>
        <taxon>Pseudonocardiaceae</taxon>
        <taxon>Amycolatopsis</taxon>
    </lineage>
</organism>
<gene>
    <name evidence="1" type="ORF">ATK30_8580</name>
</gene>
<reference evidence="1 2" key="1">
    <citation type="submission" date="2017-12" db="EMBL/GenBank/DDBJ databases">
        <title>Sequencing the genomes of 1000 Actinobacteria strains.</title>
        <authorList>
            <person name="Klenk H.-P."/>
        </authorList>
    </citation>
    <scope>NUCLEOTIDE SEQUENCE [LARGE SCALE GENOMIC DNA]</scope>
    <source>
        <strain evidence="1 2">DSM 45165</strain>
    </source>
</reference>
<sequence>MTTSLIASTTAAGVLPAAQPFDLRTSIRFLRGFGACKGDQVMTDDTLTKAIAIGGQAVVFTVSPCDGGVDYTLSSDRAISPDLRAAVLAKIDGYLSLSDDLAEFYAQAADDHPDYARLVKALWGLHQVRFLTVAEIGVWAILSQRTPKNVSTALKRRITERFGRTIAYDGLRFQAFPELTDLRQLEVADWLAIVKNARKADYLASLVEGLLDIGEDYLATASYGQATKALRGIKGVGEFSAAAILLRGLGRMDHVPLEMPAFADATAKVYGPGYDNQRLRSRYGDNLGYWAYYLHTGLGALRSEALGAIACETGR</sequence>
<dbReference type="GO" id="GO:0006285">
    <property type="term" value="P:base-excision repair, AP site formation"/>
    <property type="evidence" value="ECO:0007669"/>
    <property type="project" value="TreeGrafter"/>
</dbReference>
<keyword evidence="2" id="KW-1185">Reference proteome</keyword>
<evidence type="ECO:0000313" key="1">
    <source>
        <dbReference type="EMBL" id="PKV97595.1"/>
    </source>
</evidence>
<dbReference type="Proteomes" id="UP000233750">
    <property type="component" value="Unassembled WGS sequence"/>
</dbReference>
<protein>
    <submittedName>
        <fullName evidence="1">DNA-3-methyladenine glycosylase II</fullName>
    </submittedName>
</protein>
<evidence type="ECO:0000313" key="2">
    <source>
        <dbReference type="Proteomes" id="UP000233750"/>
    </source>
</evidence>
<accession>A0A2N3WUR4</accession>
<dbReference type="GO" id="GO:0034039">
    <property type="term" value="F:8-oxo-7,8-dihydroguanine DNA N-glycosylase activity"/>
    <property type="evidence" value="ECO:0007669"/>
    <property type="project" value="TreeGrafter"/>
</dbReference>
<dbReference type="PANTHER" id="PTHR10242:SF2">
    <property type="entry name" value="N-GLYCOSYLASE_DNA LYASE"/>
    <property type="match status" value="1"/>
</dbReference>
<dbReference type="EMBL" id="PJMY01000003">
    <property type="protein sequence ID" value="PKV97595.1"/>
    <property type="molecule type" value="Genomic_DNA"/>
</dbReference>
<dbReference type="InterPro" id="IPR052054">
    <property type="entry name" value="Oxidative_DNA_repair_enzyme"/>
</dbReference>
<dbReference type="RefSeq" id="WP_101440295.1">
    <property type="nucleotide sequence ID" value="NZ_PJMY01000003.1"/>
</dbReference>
<proteinExistence type="predicted"/>
<dbReference type="SUPFAM" id="SSF48150">
    <property type="entry name" value="DNA-glycosylase"/>
    <property type="match status" value="1"/>
</dbReference>
<dbReference type="OrthoDB" id="9811249at2"/>